<dbReference type="CDD" id="cd00090">
    <property type="entry name" value="HTH_ARSR"/>
    <property type="match status" value="1"/>
</dbReference>
<protein>
    <recommendedName>
        <fullName evidence="3">ArsR family transcriptional regulator</fullName>
    </recommendedName>
</protein>
<reference evidence="1 2" key="1">
    <citation type="submission" date="2016-10" db="EMBL/GenBank/DDBJ databases">
        <authorList>
            <person name="de Groot N.N."/>
        </authorList>
    </citation>
    <scope>NUCLEOTIDE SEQUENCE [LARGE SCALE GENOMIC DNA]</scope>
    <source>
        <strain evidence="1 2">CGMCC 1.9156</strain>
    </source>
</reference>
<gene>
    <name evidence="1" type="ORF">SAMN05216283_11663</name>
</gene>
<dbReference type="EMBL" id="FONW01000016">
    <property type="protein sequence ID" value="SFF80619.1"/>
    <property type="molecule type" value="Genomic_DNA"/>
</dbReference>
<evidence type="ECO:0000313" key="2">
    <source>
        <dbReference type="Proteomes" id="UP000198964"/>
    </source>
</evidence>
<accession>A0A1I2LQB3</accession>
<dbReference type="InterPro" id="IPR011991">
    <property type="entry name" value="ArsR-like_HTH"/>
</dbReference>
<sequence length="176" mass="20480">MLDALITSKTRIKILLKFFLNKDNKSYLRSLEQEFGESSNAIRIELNRFEEAGLLKSHLEGNKKYYQANISHPLFSEIHSIIIKMIGIDKIIENIAQRLKQVDAAYLAGNFAQGLDSRIIDIILVGEEIDGKLINQYIQKAEKLINRKIRYIHIKQREMNEYFANTPTLLIWTNEK</sequence>
<dbReference type="RefSeq" id="WP_093921570.1">
    <property type="nucleotide sequence ID" value="NZ_FONW01000016.1"/>
</dbReference>
<name>A0A1I2LQB3_9BACT</name>
<dbReference type="SUPFAM" id="SSF46785">
    <property type="entry name" value="Winged helix' DNA-binding domain"/>
    <property type="match status" value="1"/>
</dbReference>
<dbReference type="AlphaFoldDB" id="A0A1I2LQB3"/>
<organism evidence="1 2">
    <name type="scientific">Sunxiuqinia elliptica</name>
    <dbReference type="NCBI Taxonomy" id="655355"/>
    <lineage>
        <taxon>Bacteria</taxon>
        <taxon>Pseudomonadati</taxon>
        <taxon>Bacteroidota</taxon>
        <taxon>Bacteroidia</taxon>
        <taxon>Marinilabiliales</taxon>
        <taxon>Prolixibacteraceae</taxon>
        <taxon>Sunxiuqinia</taxon>
    </lineage>
</organism>
<proteinExistence type="predicted"/>
<dbReference type="InterPro" id="IPR036390">
    <property type="entry name" value="WH_DNA-bd_sf"/>
</dbReference>
<dbReference type="InterPro" id="IPR036388">
    <property type="entry name" value="WH-like_DNA-bd_sf"/>
</dbReference>
<dbReference type="STRING" id="655355.SAMN05216283_11663"/>
<evidence type="ECO:0000313" key="1">
    <source>
        <dbReference type="EMBL" id="SFF80619.1"/>
    </source>
</evidence>
<evidence type="ECO:0008006" key="3">
    <source>
        <dbReference type="Google" id="ProtNLM"/>
    </source>
</evidence>
<dbReference type="Proteomes" id="UP000198964">
    <property type="component" value="Unassembled WGS sequence"/>
</dbReference>
<dbReference type="Gene3D" id="1.10.10.10">
    <property type="entry name" value="Winged helix-like DNA-binding domain superfamily/Winged helix DNA-binding domain"/>
    <property type="match status" value="1"/>
</dbReference>
<keyword evidence="2" id="KW-1185">Reference proteome</keyword>
<dbReference type="GO" id="GO:0006355">
    <property type="term" value="P:regulation of DNA-templated transcription"/>
    <property type="evidence" value="ECO:0007669"/>
    <property type="project" value="UniProtKB-ARBA"/>
</dbReference>